<name>A0A0H5R722_9EUKA</name>
<protein>
    <submittedName>
        <fullName evidence="1">Uncharacterized protein</fullName>
    </submittedName>
</protein>
<accession>A0A0H5R722</accession>
<sequence length="144" mass="16785">ARVPPPPVSRSRHKFYTSDKLCMEWRKYLNSVARSLSDNYEFPWTFRDAPIIEDVFKAAELPNQPAHGRFVQQDLKDVFSAEHWRFLKKRNTSVNKELHSELNCEEDGTFRVVSLASARDKVLLKEIAQRSHIVNSEEQLNVVT</sequence>
<organism evidence="1">
    <name type="scientific">Spongospora subterranea</name>
    <dbReference type="NCBI Taxonomy" id="70186"/>
    <lineage>
        <taxon>Eukaryota</taxon>
        <taxon>Sar</taxon>
        <taxon>Rhizaria</taxon>
        <taxon>Endomyxa</taxon>
        <taxon>Phytomyxea</taxon>
        <taxon>Plasmodiophorida</taxon>
        <taxon>Plasmodiophoridae</taxon>
        <taxon>Spongospora</taxon>
    </lineage>
</organism>
<evidence type="ECO:0000313" key="1">
    <source>
        <dbReference type="EMBL" id="CRZ04094.1"/>
    </source>
</evidence>
<reference evidence="1" key="1">
    <citation type="submission" date="2015-04" db="EMBL/GenBank/DDBJ databases">
        <title>The genome sequence of the plant pathogenic Rhizarian Plasmodiophora brassicae reveals insights in its biotrophic life cycle and the origin of chitin synthesis.</title>
        <authorList>
            <person name="Schwelm A."/>
            <person name="Fogelqvist J."/>
            <person name="Knaust A."/>
            <person name="Julke S."/>
            <person name="Lilja T."/>
            <person name="Dhandapani V."/>
            <person name="Bonilla-Rosso G."/>
            <person name="Karlsson M."/>
            <person name="Shevchenko A."/>
            <person name="Choi S.R."/>
            <person name="Kim H.G."/>
            <person name="Park J.Y."/>
            <person name="Lim Y.P."/>
            <person name="Ludwig-Muller J."/>
            <person name="Dixelius C."/>
        </authorList>
    </citation>
    <scope>NUCLEOTIDE SEQUENCE</scope>
    <source>
        <tissue evidence="1">Potato root galls</tissue>
    </source>
</reference>
<feature type="non-terminal residue" evidence="1">
    <location>
        <position position="1"/>
    </location>
</feature>
<feature type="non-terminal residue" evidence="1">
    <location>
        <position position="144"/>
    </location>
</feature>
<dbReference type="AlphaFoldDB" id="A0A0H5R722"/>
<proteinExistence type="predicted"/>
<dbReference type="EMBL" id="HACM01003652">
    <property type="protein sequence ID" value="CRZ04094.1"/>
    <property type="molecule type" value="Transcribed_RNA"/>
</dbReference>